<accession>A0ABR0Q9R2</accession>
<comment type="caution">
    <text evidence="2">The sequence shown here is derived from an EMBL/GenBank/DDBJ whole genome shotgun (WGS) entry which is preliminary data.</text>
</comment>
<evidence type="ECO:0000313" key="3">
    <source>
        <dbReference type="Proteomes" id="UP001358586"/>
    </source>
</evidence>
<evidence type="ECO:0000256" key="1">
    <source>
        <dbReference type="SAM" id="MobiDB-lite"/>
    </source>
</evidence>
<dbReference type="EMBL" id="JARKNE010000004">
    <property type="protein sequence ID" value="KAK5836080.1"/>
    <property type="molecule type" value="Genomic_DNA"/>
</dbReference>
<gene>
    <name evidence="2" type="ORF">PVK06_011829</name>
</gene>
<keyword evidence="3" id="KW-1185">Reference proteome</keyword>
<sequence length="107" mass="11652">MLSTLMTPISYGASRMDTSSTLLISLPLPFAIRLSGTEGSHIHQPLCDSPGTYRLVQSAEQEDPKDIADNVPPSHEDLASQPPPIHCPVHVAASLFDISERLTQFEQ</sequence>
<name>A0ABR0Q9R2_GOSAR</name>
<organism evidence="2 3">
    <name type="scientific">Gossypium arboreum</name>
    <name type="common">Tree cotton</name>
    <name type="synonym">Gossypium nanking</name>
    <dbReference type="NCBI Taxonomy" id="29729"/>
    <lineage>
        <taxon>Eukaryota</taxon>
        <taxon>Viridiplantae</taxon>
        <taxon>Streptophyta</taxon>
        <taxon>Embryophyta</taxon>
        <taxon>Tracheophyta</taxon>
        <taxon>Spermatophyta</taxon>
        <taxon>Magnoliopsida</taxon>
        <taxon>eudicotyledons</taxon>
        <taxon>Gunneridae</taxon>
        <taxon>Pentapetalae</taxon>
        <taxon>rosids</taxon>
        <taxon>malvids</taxon>
        <taxon>Malvales</taxon>
        <taxon>Malvaceae</taxon>
        <taxon>Malvoideae</taxon>
        <taxon>Gossypium</taxon>
    </lineage>
</organism>
<evidence type="ECO:0000313" key="2">
    <source>
        <dbReference type="EMBL" id="KAK5836080.1"/>
    </source>
</evidence>
<reference evidence="2 3" key="1">
    <citation type="submission" date="2023-03" db="EMBL/GenBank/DDBJ databases">
        <title>WGS of Gossypium arboreum.</title>
        <authorList>
            <person name="Yu D."/>
        </authorList>
    </citation>
    <scope>NUCLEOTIDE SEQUENCE [LARGE SCALE GENOMIC DNA]</scope>
    <source>
        <tissue evidence="2">Leaf</tissue>
    </source>
</reference>
<feature type="compositionally biased region" description="Basic and acidic residues" evidence="1">
    <location>
        <begin position="62"/>
        <end position="78"/>
    </location>
</feature>
<proteinExistence type="predicted"/>
<dbReference type="Proteomes" id="UP001358586">
    <property type="component" value="Chromosome 4"/>
</dbReference>
<protein>
    <submittedName>
        <fullName evidence="2">Uncharacterized protein</fullName>
    </submittedName>
</protein>
<feature type="region of interest" description="Disordered" evidence="1">
    <location>
        <begin position="59"/>
        <end position="83"/>
    </location>
</feature>